<evidence type="ECO:0000313" key="4">
    <source>
        <dbReference type="Proteomes" id="UP001344447"/>
    </source>
</evidence>
<feature type="transmembrane region" description="Helical" evidence="2">
    <location>
        <begin position="492"/>
        <end position="512"/>
    </location>
</feature>
<feature type="region of interest" description="Disordered" evidence="1">
    <location>
        <begin position="351"/>
        <end position="396"/>
    </location>
</feature>
<evidence type="ECO:0000256" key="2">
    <source>
        <dbReference type="SAM" id="Phobius"/>
    </source>
</evidence>
<dbReference type="AlphaFoldDB" id="A0AAN7TYY7"/>
<feature type="transmembrane region" description="Helical" evidence="2">
    <location>
        <begin position="580"/>
        <end position="607"/>
    </location>
</feature>
<protein>
    <submittedName>
        <fullName evidence="3">Uncharacterized protein</fullName>
    </submittedName>
</protein>
<proteinExistence type="predicted"/>
<name>A0AAN7TYY7_9MYCE</name>
<dbReference type="GO" id="GO:0006506">
    <property type="term" value="P:GPI anchor biosynthetic process"/>
    <property type="evidence" value="ECO:0007669"/>
    <property type="project" value="InterPro"/>
</dbReference>
<dbReference type="GO" id="GO:0016020">
    <property type="term" value="C:membrane"/>
    <property type="evidence" value="ECO:0007669"/>
    <property type="project" value="InterPro"/>
</dbReference>
<dbReference type="InterPro" id="IPR007720">
    <property type="entry name" value="PigQ/GPI1"/>
</dbReference>
<dbReference type="GO" id="GO:0005783">
    <property type="term" value="C:endoplasmic reticulum"/>
    <property type="evidence" value="ECO:0007669"/>
    <property type="project" value="TreeGrafter"/>
</dbReference>
<keyword evidence="2" id="KW-0472">Membrane</keyword>
<feature type="transmembrane region" description="Helical" evidence="2">
    <location>
        <begin position="657"/>
        <end position="685"/>
    </location>
</feature>
<accession>A0AAN7TYY7</accession>
<sequence>MTSAHPTTPPSTFSTLTQIPSSSATSTTSSISSTSSIAAVGSSSTVVSMANINNPISVNYISPIQQNKPYTKIFWPNRCTDQKSGYLIGLNTRSFVVCVVDIVTDVPLSELESILNKMKFDRRMLGCPLGYTPRILGEWIGKDKNIEVLLPPKNLQELDIWISMERTESGDPYLRKIYCNEYKIQTSSQLVMYDDTPPYYYTSIPIKFESMLSLVSKGNKSSSSLNSSKITKTNNSVFAPSSSSSSSPNNPPSPNSSKKQIGSELESIFKQINCSYDIKTILQETIQKHFQTKLLRQQRLEELERLEQEQKQQQQPRDNQTKDSDTDTEPQSFFSKTLFTLRFRKNSKKLDKDNFDNNSATNKTKTSPPLTKTTITTNTNISPSKSGITTNSSNGRNQQKKTIKDIFYKPIYFFIWFIQVFSRLLERILYISTPFIYSGCRLKDITTLGTHLDNRIFQVKQLSKQWDSLKKKTYWINNNDDRSSYIEFHNSAWLIFNDILLGIGAGILLNIFSGHVLDLIGKLNFFLNNDMLKSLILWLMGWPGGFKLNENLDKFFGRLILYYIDKWNLITTTISPHGELFLQIVCLSGIMGLSFLISVVIDLFYIFTLHISVFYNVSARFYLLQMLLLKSLWNLFRGVKFNPLRKRTDHCDFDVYQLLLGTLLFTLIFFLFPTTAIYYFFFAVFKSGVSIVMAIFALLLHFLNTFPLFNLVIFFIDSRYLPGGVVFDFKKKDMVIIQNNSNIPSEHQHDQILNDQSQLNNHHQQQNPDHDDQNQHLHNINSPMISTCNSSNNNNNSLSSPPAIQHVRNLSGTLISSTNLVNSSTNLHKRNLSQSSASPIPRVSTQLEITYFSIKIKPTNLSTFFLPTIQLIQNTVSTYHPLKLSKCFFMGKPLNKI</sequence>
<organism evidence="3 4">
    <name type="scientific">Dictyostelium firmibasis</name>
    <dbReference type="NCBI Taxonomy" id="79012"/>
    <lineage>
        <taxon>Eukaryota</taxon>
        <taxon>Amoebozoa</taxon>
        <taxon>Evosea</taxon>
        <taxon>Eumycetozoa</taxon>
        <taxon>Dictyostelia</taxon>
        <taxon>Dictyosteliales</taxon>
        <taxon>Dictyosteliaceae</taxon>
        <taxon>Dictyostelium</taxon>
    </lineage>
</organism>
<feature type="transmembrane region" description="Helical" evidence="2">
    <location>
        <begin position="691"/>
        <end position="716"/>
    </location>
</feature>
<feature type="region of interest" description="Disordered" evidence="1">
    <location>
        <begin position="759"/>
        <end position="803"/>
    </location>
</feature>
<reference evidence="3 4" key="1">
    <citation type="submission" date="2023-11" db="EMBL/GenBank/DDBJ databases">
        <title>Dfirmibasis_genome.</title>
        <authorList>
            <person name="Edelbroek B."/>
            <person name="Kjellin J."/>
            <person name="Jerlstrom-Hultqvist J."/>
            <person name="Soderbom F."/>
        </authorList>
    </citation>
    <scope>NUCLEOTIDE SEQUENCE [LARGE SCALE GENOMIC DNA]</scope>
    <source>
        <strain evidence="3 4">TNS-C-14</strain>
    </source>
</reference>
<feature type="compositionally biased region" description="Low complexity" evidence="1">
    <location>
        <begin position="361"/>
        <end position="386"/>
    </location>
</feature>
<feature type="region of interest" description="Disordered" evidence="1">
    <location>
        <begin position="306"/>
        <end position="331"/>
    </location>
</feature>
<feature type="compositionally biased region" description="Low complexity" evidence="1">
    <location>
        <begin position="789"/>
        <end position="800"/>
    </location>
</feature>
<dbReference type="EMBL" id="JAVFKY010000001">
    <property type="protein sequence ID" value="KAK5582549.1"/>
    <property type="molecule type" value="Genomic_DNA"/>
</dbReference>
<comment type="caution">
    <text evidence="3">The sequence shown here is derived from an EMBL/GenBank/DDBJ whole genome shotgun (WGS) entry which is preliminary data.</text>
</comment>
<gene>
    <name evidence="3" type="ORF">RB653_004134</name>
</gene>
<keyword evidence="4" id="KW-1185">Reference proteome</keyword>
<evidence type="ECO:0000313" key="3">
    <source>
        <dbReference type="EMBL" id="KAK5582549.1"/>
    </source>
</evidence>
<dbReference type="PANTHER" id="PTHR21329">
    <property type="entry name" value="PHOSPHATIDYLINOSITOL N-ACETYLGLUCOSAMINYLTRANSFERASE SUBUNIT Q-RELATED"/>
    <property type="match status" value="1"/>
</dbReference>
<keyword evidence="2" id="KW-0812">Transmembrane</keyword>
<feature type="compositionally biased region" description="Low complexity" evidence="1">
    <location>
        <begin position="222"/>
        <end position="248"/>
    </location>
</feature>
<dbReference type="Proteomes" id="UP001344447">
    <property type="component" value="Unassembled WGS sequence"/>
</dbReference>
<feature type="transmembrane region" description="Helical" evidence="2">
    <location>
        <begin position="619"/>
        <end position="636"/>
    </location>
</feature>
<dbReference type="Pfam" id="PF05024">
    <property type="entry name" value="Gpi1"/>
    <property type="match status" value="1"/>
</dbReference>
<dbReference type="PANTHER" id="PTHR21329:SF3">
    <property type="entry name" value="PHOSPHATIDYLINOSITOL N-ACETYLGLUCOSAMINYLTRANSFERASE SUBUNIT Q"/>
    <property type="match status" value="1"/>
</dbReference>
<feature type="region of interest" description="Disordered" evidence="1">
    <location>
        <begin position="1"/>
        <end position="29"/>
    </location>
</feature>
<feature type="region of interest" description="Disordered" evidence="1">
    <location>
        <begin position="222"/>
        <end position="262"/>
    </location>
</feature>
<evidence type="ECO:0000256" key="1">
    <source>
        <dbReference type="SAM" id="MobiDB-lite"/>
    </source>
</evidence>
<keyword evidence="2" id="KW-1133">Transmembrane helix</keyword>
<feature type="compositionally biased region" description="Polar residues" evidence="1">
    <location>
        <begin position="387"/>
        <end position="396"/>
    </location>
</feature>